<sequence>MSSAVLSRAFLCQLSLICFPPLQSKDQKCHCSLASRRHGRWIWISYLGTKLKPAYGVKRGCLNPDRQASINLLRVWLPASIRNTLRLIEGQLDGTGGSSIINITPYIWGIKGAPICNSIKIVKLRTEFLVGNSL</sequence>
<protein>
    <recommendedName>
        <fullName evidence="4">Chemokine interleukin-8-like domain-containing protein</fullName>
    </recommendedName>
</protein>
<organism evidence="2 3">
    <name type="scientific">Aspergillus flavus (strain ATCC 200026 / FGSC A1120 / IAM 13836 / NRRL 3357 / JCM 12722 / SRRC 167)</name>
    <dbReference type="NCBI Taxonomy" id="332952"/>
    <lineage>
        <taxon>Eukaryota</taxon>
        <taxon>Fungi</taxon>
        <taxon>Dikarya</taxon>
        <taxon>Ascomycota</taxon>
        <taxon>Pezizomycotina</taxon>
        <taxon>Eurotiomycetes</taxon>
        <taxon>Eurotiomycetidae</taxon>
        <taxon>Eurotiales</taxon>
        <taxon>Aspergillaceae</taxon>
        <taxon>Aspergillus</taxon>
        <taxon>Aspergillus subgen. Circumdati</taxon>
    </lineage>
</organism>
<keyword evidence="3" id="KW-1185">Reference proteome</keyword>
<name>A0A7U2R240_ASPFN</name>
<feature type="signal peptide" evidence="1">
    <location>
        <begin position="1"/>
        <end position="24"/>
    </location>
</feature>
<proteinExistence type="predicted"/>
<evidence type="ECO:0008006" key="4">
    <source>
        <dbReference type="Google" id="ProtNLM"/>
    </source>
</evidence>
<evidence type="ECO:0000256" key="1">
    <source>
        <dbReference type="SAM" id="SignalP"/>
    </source>
</evidence>
<keyword evidence="1" id="KW-0732">Signal</keyword>
<accession>A0A7U2R240</accession>
<dbReference type="EMBL" id="CP044617">
    <property type="protein sequence ID" value="QRD91660.1"/>
    <property type="molecule type" value="Genomic_DNA"/>
</dbReference>
<dbReference type="VEuPathDB" id="FungiDB:F9C07_1856388"/>
<dbReference type="AlphaFoldDB" id="A0A7U2R240"/>
<evidence type="ECO:0000313" key="3">
    <source>
        <dbReference type="Proteomes" id="UP000596276"/>
    </source>
</evidence>
<reference evidence="3" key="1">
    <citation type="journal article" date="2021" name="G3 (Bethesda)">
        <title>Chromosome assembled and annotated genome sequence of Aspergillus flavus NRRL 3357.</title>
        <authorList>
            <person name="Skerker J.M."/>
            <person name="Pianalto K.M."/>
            <person name="Mondo S.J."/>
            <person name="Yang K."/>
            <person name="Arkin A.P."/>
            <person name="Keller N.P."/>
            <person name="Grigoriev I.V."/>
            <person name="Louise Glass N.L."/>
        </authorList>
    </citation>
    <scope>NUCLEOTIDE SEQUENCE [LARGE SCALE GENOMIC DNA]</scope>
    <source>
        <strain evidence="3">ATCC 200026 / FGSC A1120 / IAM 13836 / NRRL 3357 / JCM 12722 / SRRC 167</strain>
    </source>
</reference>
<dbReference type="Proteomes" id="UP000596276">
    <property type="component" value="Chromosome 7"/>
</dbReference>
<evidence type="ECO:0000313" key="2">
    <source>
        <dbReference type="EMBL" id="QRD91660.1"/>
    </source>
</evidence>
<gene>
    <name evidence="2" type="ORF">F9C07_1856388</name>
</gene>
<feature type="chain" id="PRO_5030936203" description="Chemokine interleukin-8-like domain-containing protein" evidence="1">
    <location>
        <begin position="25"/>
        <end position="134"/>
    </location>
</feature>